<reference evidence="2" key="1">
    <citation type="journal article" date="2023" name="Insect Mol. Biol.">
        <title>Genome sequencing provides insights into the evolution of gene families encoding plant cell wall-degrading enzymes in longhorned beetles.</title>
        <authorList>
            <person name="Shin N.R."/>
            <person name="Okamura Y."/>
            <person name="Kirsch R."/>
            <person name="Pauchet Y."/>
        </authorList>
    </citation>
    <scope>NUCLEOTIDE SEQUENCE</scope>
    <source>
        <strain evidence="2">MMC_N1</strain>
    </source>
</reference>
<dbReference type="PANTHER" id="PTHR21512">
    <property type="entry name" value="TRAFFICKING PROTEIN PARTICLE COMPLEX SUBUNIT 9"/>
    <property type="match status" value="1"/>
</dbReference>
<dbReference type="PANTHER" id="PTHR21512:SF5">
    <property type="entry name" value="TRAFFICKING PROTEIN PARTICLE COMPLEX SUBUNIT 9"/>
    <property type="match status" value="1"/>
</dbReference>
<evidence type="ECO:0000313" key="3">
    <source>
        <dbReference type="Proteomes" id="UP001162164"/>
    </source>
</evidence>
<evidence type="ECO:0000313" key="2">
    <source>
        <dbReference type="EMBL" id="KAJ8983246.1"/>
    </source>
</evidence>
<proteinExistence type="predicted"/>
<dbReference type="InterPro" id="IPR058564">
    <property type="entry name" value="TPR_TRAPPC9_Trs120"/>
</dbReference>
<dbReference type="Pfam" id="PF26251">
    <property type="entry name" value="TPR_TRAPPC9-Trs120"/>
    <property type="match status" value="1"/>
</dbReference>
<name>A0ABQ9JZG8_9CUCU</name>
<dbReference type="Proteomes" id="UP001162164">
    <property type="component" value="Unassembled WGS sequence"/>
</dbReference>
<dbReference type="InterPro" id="IPR013935">
    <property type="entry name" value="Trs120_TRAPPC9"/>
</dbReference>
<organism evidence="2 3">
    <name type="scientific">Molorchus minor</name>
    <dbReference type="NCBI Taxonomy" id="1323400"/>
    <lineage>
        <taxon>Eukaryota</taxon>
        <taxon>Metazoa</taxon>
        <taxon>Ecdysozoa</taxon>
        <taxon>Arthropoda</taxon>
        <taxon>Hexapoda</taxon>
        <taxon>Insecta</taxon>
        <taxon>Pterygota</taxon>
        <taxon>Neoptera</taxon>
        <taxon>Endopterygota</taxon>
        <taxon>Coleoptera</taxon>
        <taxon>Polyphaga</taxon>
        <taxon>Cucujiformia</taxon>
        <taxon>Chrysomeloidea</taxon>
        <taxon>Cerambycidae</taxon>
        <taxon>Lamiinae</taxon>
        <taxon>Monochamini</taxon>
        <taxon>Molorchus</taxon>
    </lineage>
</organism>
<dbReference type="EMBL" id="JAPWTJ010000085">
    <property type="protein sequence ID" value="KAJ8983246.1"/>
    <property type="molecule type" value="Genomic_DNA"/>
</dbReference>
<comment type="caution">
    <text evidence="2">The sequence shown here is derived from an EMBL/GenBank/DDBJ whole genome shotgun (WGS) entry which is preliminary data.</text>
</comment>
<gene>
    <name evidence="2" type="ORF">NQ317_008856</name>
</gene>
<protein>
    <recommendedName>
        <fullName evidence="1">Trs120/TRAPPC9 TPR region domain-containing protein</fullName>
    </recommendedName>
</protein>
<sequence>MSHPDYEQYSHDHAALLILVKHIGSQLKPKTYLKFFDRISKINNVKITDSTGQKREILVRYVKEYPVENNDWGDFQTHRRLLGLISLGKFDSQQELNELCRVHESFKVKYNATLFDSRSILLSLTKATEGLEDTDSNSSGDSESRSEITMEKFTTPTECLTYYAQAAEILKSVNDWLWLGGAYEGLSAASALILYPDMQRNIPLQRNASLQEGSPRKSSLSTCTIPSVNKKLVANALLPEDISKRYREAIIHYSKYQNAGIVETEASFKAARIAVEQNHALQAASFYRMLSILIWLFQNRKKFKGTSLPKNSAPNWARCYALMLQSLPGHQLTLDPVEMRAANQGWPALQIQLLQELVVAAKRTGHSALATRHMTFLLQTMWPHLSPTEQKELAVQLQNLSAQCEGSPVPLVLDSGLVVPPANLTDIPICASFTLKDLQPHLRPRRLESLKQDMGPFLFTPIHFGGGSLERKYNKAHSKMDFLWVENEKFPILSSARCSKPYFTRDGAEVHIN</sequence>
<evidence type="ECO:0000259" key="1">
    <source>
        <dbReference type="Pfam" id="PF26251"/>
    </source>
</evidence>
<accession>A0ABQ9JZG8</accession>
<feature type="domain" description="Trs120/TRAPPC9 TPR region" evidence="1">
    <location>
        <begin position="341"/>
        <end position="403"/>
    </location>
</feature>
<keyword evidence="3" id="KW-1185">Reference proteome</keyword>